<evidence type="ECO:0000259" key="1">
    <source>
        <dbReference type="Pfam" id="PF03435"/>
    </source>
</evidence>
<dbReference type="Gene3D" id="3.40.50.720">
    <property type="entry name" value="NAD(P)-binding Rossmann-like Domain"/>
    <property type="match status" value="1"/>
</dbReference>
<organism evidence="3 4">
    <name type="scientific">Lacrimispora xylanisolvens</name>
    <dbReference type="NCBI Taxonomy" id="384636"/>
    <lineage>
        <taxon>Bacteria</taxon>
        <taxon>Bacillati</taxon>
        <taxon>Bacillota</taxon>
        <taxon>Clostridia</taxon>
        <taxon>Lachnospirales</taxon>
        <taxon>Lachnospiraceae</taxon>
        <taxon>Lacrimispora</taxon>
    </lineage>
</organism>
<dbReference type="EMBL" id="PTJA01000015">
    <property type="protein sequence ID" value="PPK78492.1"/>
    <property type="molecule type" value="Genomic_DNA"/>
</dbReference>
<name>A0A2S6HLW5_9FIRM</name>
<reference evidence="3 4" key="1">
    <citation type="submission" date="2018-02" db="EMBL/GenBank/DDBJ databases">
        <title>Genomic Encyclopedia of Archaeal and Bacterial Type Strains, Phase II (KMG-II): from individual species to whole genera.</title>
        <authorList>
            <person name="Goeker M."/>
        </authorList>
    </citation>
    <scope>NUCLEOTIDE SEQUENCE [LARGE SCALE GENOMIC DNA]</scope>
    <source>
        <strain evidence="3 4">DSM 3808</strain>
    </source>
</reference>
<dbReference type="Pfam" id="PF03435">
    <property type="entry name" value="Sacchrp_dh_NADP"/>
    <property type="match status" value="1"/>
</dbReference>
<accession>A0A2S6HLW5</accession>
<dbReference type="AlphaFoldDB" id="A0A2S6HLW5"/>
<dbReference type="OrthoDB" id="9769367at2"/>
<dbReference type="InterPro" id="IPR005097">
    <property type="entry name" value="Sacchrp_dh_NADP-bd"/>
</dbReference>
<dbReference type="Pfam" id="PF16653">
    <property type="entry name" value="Sacchrp_dh_C"/>
    <property type="match status" value="1"/>
</dbReference>
<dbReference type="InterPro" id="IPR032095">
    <property type="entry name" value="Sacchrp_dh-like_C"/>
</dbReference>
<dbReference type="PANTHER" id="PTHR43796:SF2">
    <property type="entry name" value="CARBOXYNORSPERMIDINE SYNTHASE"/>
    <property type="match status" value="1"/>
</dbReference>
<feature type="domain" description="Saccharopine dehydrogenase NADP binding" evidence="1">
    <location>
        <begin position="5"/>
        <end position="156"/>
    </location>
</feature>
<evidence type="ECO:0000313" key="3">
    <source>
        <dbReference type="EMBL" id="PPK78492.1"/>
    </source>
</evidence>
<protein>
    <submittedName>
        <fullName evidence="3">Saccharopine dehydrogenase-like NADP-dependent oxidoreductase</fullName>
    </submittedName>
</protein>
<dbReference type="SUPFAM" id="SSF51735">
    <property type="entry name" value="NAD(P)-binding Rossmann-fold domains"/>
    <property type="match status" value="1"/>
</dbReference>
<feature type="domain" description="Saccharopine dehydrogenase-like C-terminal" evidence="2">
    <location>
        <begin position="160"/>
        <end position="406"/>
    </location>
</feature>
<dbReference type="Proteomes" id="UP000237749">
    <property type="component" value="Unassembled WGS sequence"/>
</dbReference>
<evidence type="ECO:0000259" key="2">
    <source>
        <dbReference type="Pfam" id="PF16653"/>
    </source>
</evidence>
<dbReference type="Gene3D" id="3.30.360.10">
    <property type="entry name" value="Dihydrodipicolinate Reductase, domain 2"/>
    <property type="match status" value="1"/>
</dbReference>
<dbReference type="RefSeq" id="WP_104439222.1">
    <property type="nucleotide sequence ID" value="NZ_PTJA01000015.1"/>
</dbReference>
<dbReference type="InterPro" id="IPR036291">
    <property type="entry name" value="NAD(P)-bd_dom_sf"/>
</dbReference>
<comment type="caution">
    <text evidence="3">The sequence shown here is derived from an EMBL/GenBank/DDBJ whole genome shotgun (WGS) entry which is preliminary data.</text>
</comment>
<evidence type="ECO:0000313" key="4">
    <source>
        <dbReference type="Proteomes" id="UP000237749"/>
    </source>
</evidence>
<proteinExistence type="predicted"/>
<dbReference type="PANTHER" id="PTHR43796">
    <property type="entry name" value="CARBOXYNORSPERMIDINE SYNTHASE"/>
    <property type="match status" value="1"/>
</dbReference>
<gene>
    <name evidence="3" type="ORF">BXY41_115167</name>
</gene>
<keyword evidence="4" id="KW-1185">Reference proteome</keyword>
<sequence>MSRLLVIGCGGVAAVAINKCCQNSEVFTDICIASRTKEKCDALKAKLEGKTKTRIETARVDADHTEEVIALIKSYQPDAVLNVALPYQDLTIMDACLAAGVDYIDTANYESEDTEDPQWRAIYEKRCEELGFTAYFDYSWQWNYRERFEKANITALLGTGFDPGVTSVFSAYALKHYFDEIHTIDILDCNGGDHGYPFATNFNPEINLREVSANGSYWEDGHWIETKPMELKSRYNFPEVGEKDMYLLHHEEIESLAKNIPGVKRIRFFMTFGQSYLTHMKCLENVGMLSTAPIEFNGQSIVPIQFLKALLPDPASLGPRTVGKTNIGCIFTGIKDGKEKTIYIYNVCDHQECYKEVESQAISYTTGVPAMIGAMMVVTGQWKKPGVFNVEEFDPDPYMEALNKWGLPWVVCEDPETVTVWRQE</sequence>